<evidence type="ECO:0000313" key="7">
    <source>
        <dbReference type="Proteomes" id="UP001253595"/>
    </source>
</evidence>
<keyword evidence="4" id="KW-0521">NADP</keyword>
<dbReference type="EC" id="1.3.99.23" evidence="6"/>
<dbReference type="PANTHER" id="PTHR46091">
    <property type="entry name" value="BLR7054 PROTEIN"/>
    <property type="match status" value="1"/>
</dbReference>
<dbReference type="Proteomes" id="UP001253595">
    <property type="component" value="Unassembled WGS sequence"/>
</dbReference>
<evidence type="ECO:0000256" key="3">
    <source>
        <dbReference type="ARBA" id="ARBA00022827"/>
    </source>
</evidence>
<keyword evidence="6" id="KW-0560">Oxidoreductase</keyword>
<protein>
    <submittedName>
        <fullName evidence="6">All-trans-retinol 13,14-reductase</fullName>
        <ecNumber evidence="6">1.3.99.23</ecNumber>
    </submittedName>
</protein>
<gene>
    <name evidence="6" type="ORF">J2X05_004096</name>
</gene>
<evidence type="ECO:0000256" key="5">
    <source>
        <dbReference type="ARBA" id="ARBA00023027"/>
    </source>
</evidence>
<dbReference type="Pfam" id="PF13450">
    <property type="entry name" value="NAD_binding_8"/>
    <property type="match status" value="1"/>
</dbReference>
<dbReference type="GO" id="GO:0051786">
    <property type="term" value="F:all-trans-retinol 13,14-reductase activity"/>
    <property type="evidence" value="ECO:0007669"/>
    <property type="project" value="UniProtKB-EC"/>
</dbReference>
<dbReference type="RefSeq" id="WP_310076030.1">
    <property type="nucleotide sequence ID" value="NZ_JAVDVX010000010.1"/>
</dbReference>
<accession>A0ABU1V3L4</accession>
<proteinExistence type="predicted"/>
<keyword evidence="1" id="KW-0285">Flavoprotein</keyword>
<keyword evidence="3" id="KW-0274">FAD</keyword>
<evidence type="ECO:0000256" key="2">
    <source>
        <dbReference type="ARBA" id="ARBA00022729"/>
    </source>
</evidence>
<dbReference type="InterPro" id="IPR052206">
    <property type="entry name" value="Retinol_saturase"/>
</dbReference>
<dbReference type="Gene3D" id="3.50.50.60">
    <property type="entry name" value="FAD/NAD(P)-binding domain"/>
    <property type="match status" value="2"/>
</dbReference>
<dbReference type="EMBL" id="JAVDVX010000010">
    <property type="protein sequence ID" value="MDR7092056.1"/>
    <property type="molecule type" value="Genomic_DNA"/>
</dbReference>
<keyword evidence="5" id="KW-0520">NAD</keyword>
<dbReference type="PANTHER" id="PTHR46091:SF3">
    <property type="entry name" value="AMINE OXIDASE DOMAIN-CONTAINING PROTEIN"/>
    <property type="match status" value="1"/>
</dbReference>
<sequence length="564" mass="62702">MSNNFATSTAASDVGPNDVRVGRRYRVSRLDTNYDAIVIGSGIGGLTTAACLSKEGKKVLVLEQHYTAGGYTHSYSRNGYEWGVGVHYVGEMNLPESLPRKLFDYVTDGKLAWSSMDQNYDRFYLGQREINLRAGKENFRKTFVDAFPEEEDAIDRYIGLLDKATIAMQMYAVSKIVPRFISSALKMILPRWFNKTTYSVLSGLTKNEALIGAITGQWGDCGVPPKKSSFISHSVIANHYINGGFYPVGGASEIARKIIPIIQRSGGDVFTYADVKEIVIEKNRAVGVRMVDGTVIRSTTIISNAGLINTFEKLLPEECVKRSGYAKQRKRVDHSMPHIGLYIGLKGTTEELNLPNTNFWIYQDEHHDDNVARFLANPTGEYPLVYISFPSTKDPSYARRYPGTSTIEIVAPTSYEIFESWKDTAWGKRGEEYDALKEKIAAQLLEELYKKLPQLRGKISYYEVSTPLSTSWFSRYGRGELYGLDHTPERFNQTWLRPKTQIAGLYLTGQDALGCGVVGAMIGGLLCTLSIQGLKGATLAKRMFADPAVSYDDLPAAEVGKSAI</sequence>
<reference evidence="6 7" key="1">
    <citation type="submission" date="2023-07" db="EMBL/GenBank/DDBJ databases">
        <title>Sorghum-associated microbial communities from plants grown in Nebraska, USA.</title>
        <authorList>
            <person name="Schachtman D."/>
        </authorList>
    </citation>
    <scope>NUCLEOTIDE SEQUENCE [LARGE SCALE GENOMIC DNA]</scope>
    <source>
        <strain evidence="6 7">BE190</strain>
    </source>
</reference>
<keyword evidence="7" id="KW-1185">Reference proteome</keyword>
<evidence type="ECO:0000313" key="6">
    <source>
        <dbReference type="EMBL" id="MDR7092056.1"/>
    </source>
</evidence>
<dbReference type="SUPFAM" id="SSF51905">
    <property type="entry name" value="FAD/NAD(P)-binding domain"/>
    <property type="match status" value="1"/>
</dbReference>
<keyword evidence="2" id="KW-0732">Signal</keyword>
<organism evidence="6 7">
    <name type="scientific">Cellvibrio fibrivorans</name>
    <dbReference type="NCBI Taxonomy" id="126350"/>
    <lineage>
        <taxon>Bacteria</taxon>
        <taxon>Pseudomonadati</taxon>
        <taxon>Pseudomonadota</taxon>
        <taxon>Gammaproteobacteria</taxon>
        <taxon>Cellvibrionales</taxon>
        <taxon>Cellvibrionaceae</taxon>
        <taxon>Cellvibrio</taxon>
    </lineage>
</organism>
<comment type="caution">
    <text evidence="6">The sequence shown here is derived from an EMBL/GenBank/DDBJ whole genome shotgun (WGS) entry which is preliminary data.</text>
</comment>
<name>A0ABU1V3L4_9GAMM</name>
<evidence type="ECO:0000256" key="4">
    <source>
        <dbReference type="ARBA" id="ARBA00022857"/>
    </source>
</evidence>
<evidence type="ECO:0000256" key="1">
    <source>
        <dbReference type="ARBA" id="ARBA00022630"/>
    </source>
</evidence>
<dbReference type="InterPro" id="IPR036188">
    <property type="entry name" value="FAD/NAD-bd_sf"/>
</dbReference>